<feature type="coiled-coil region" evidence="1">
    <location>
        <begin position="50"/>
        <end position="132"/>
    </location>
</feature>
<keyword evidence="1" id="KW-0175">Coiled coil</keyword>
<protein>
    <submittedName>
        <fullName evidence="2">Uncharacterized protein</fullName>
    </submittedName>
</protein>
<dbReference type="EMBL" id="SKBU01000001">
    <property type="protein sequence ID" value="TCJ20712.1"/>
    <property type="molecule type" value="Genomic_DNA"/>
</dbReference>
<dbReference type="AlphaFoldDB" id="A0A4V2NXC7"/>
<name>A0A4V2NXC7_9ACTN</name>
<dbReference type="RefSeq" id="WP_132687128.1">
    <property type="nucleotide sequence ID" value="NZ_SKBU01000001.1"/>
</dbReference>
<reference evidence="2 3" key="1">
    <citation type="submission" date="2019-03" db="EMBL/GenBank/DDBJ databases">
        <title>Whole genome sequence of a novel Rubrobacter taiwanensis strain, isolated from Yellowstone National Park.</title>
        <authorList>
            <person name="Freed S."/>
            <person name="Ramaley R.F."/>
            <person name="Kyndt J.A."/>
        </authorList>
    </citation>
    <scope>NUCLEOTIDE SEQUENCE [LARGE SCALE GENOMIC DNA]</scope>
    <source>
        <strain evidence="2 3">Yellowstone</strain>
    </source>
</reference>
<sequence>MGEETISVSEAARFLGVPEEEVRELADAGGRVRLEEVRARVGVAVLGLELARAREEIGHLRARLQEARERSVRLQRELRESTVERRRLTEEMMELRAAAEERLMLMERIEHIADIEQELKEARGELEELRSRGFLARLLNR</sequence>
<keyword evidence="3" id="KW-1185">Reference proteome</keyword>
<proteinExistence type="predicted"/>
<dbReference type="Proteomes" id="UP000295244">
    <property type="component" value="Unassembled WGS sequence"/>
</dbReference>
<accession>A0A4V2NXC7</accession>
<comment type="caution">
    <text evidence="2">The sequence shown here is derived from an EMBL/GenBank/DDBJ whole genome shotgun (WGS) entry which is preliminary data.</text>
</comment>
<evidence type="ECO:0000313" key="3">
    <source>
        <dbReference type="Proteomes" id="UP000295244"/>
    </source>
</evidence>
<evidence type="ECO:0000256" key="1">
    <source>
        <dbReference type="SAM" id="Coils"/>
    </source>
</evidence>
<gene>
    <name evidence="2" type="ORF">E0L93_00325</name>
</gene>
<evidence type="ECO:0000313" key="2">
    <source>
        <dbReference type="EMBL" id="TCJ20712.1"/>
    </source>
</evidence>
<dbReference type="OrthoDB" id="271159at2"/>
<organism evidence="2 3">
    <name type="scientific">Rubrobacter taiwanensis</name>
    <dbReference type="NCBI Taxonomy" id="185139"/>
    <lineage>
        <taxon>Bacteria</taxon>
        <taxon>Bacillati</taxon>
        <taxon>Actinomycetota</taxon>
        <taxon>Rubrobacteria</taxon>
        <taxon>Rubrobacterales</taxon>
        <taxon>Rubrobacteraceae</taxon>
        <taxon>Rubrobacter</taxon>
    </lineage>
</organism>